<gene>
    <name evidence="6" type="ORF">MEDL_53417</name>
</gene>
<dbReference type="InterPro" id="IPR002104">
    <property type="entry name" value="Integrase_catalytic"/>
</dbReference>
<dbReference type="AlphaFoldDB" id="A0A8S3UCD3"/>
<dbReference type="Gene3D" id="1.10.443.10">
    <property type="entry name" value="Intergrase catalytic core"/>
    <property type="match status" value="1"/>
</dbReference>
<evidence type="ECO:0000256" key="2">
    <source>
        <dbReference type="ARBA" id="ARBA00022553"/>
    </source>
</evidence>
<evidence type="ECO:0000256" key="3">
    <source>
        <dbReference type="ARBA" id="ARBA00022843"/>
    </source>
</evidence>
<protein>
    <recommendedName>
        <fullName evidence="5">Tyr recombinase domain-containing protein</fullName>
    </recommendedName>
</protein>
<dbReference type="Proteomes" id="UP000683360">
    <property type="component" value="Unassembled WGS sequence"/>
</dbReference>
<evidence type="ECO:0000313" key="7">
    <source>
        <dbReference type="Proteomes" id="UP000683360"/>
    </source>
</evidence>
<dbReference type="PANTHER" id="PTHR21446">
    <property type="entry name" value="DUF3504 DOMAIN-CONTAINING PROTEIN"/>
    <property type="match status" value="1"/>
</dbReference>
<name>A0A8S3UCD3_MYTED</name>
<dbReference type="PROSITE" id="PS51898">
    <property type="entry name" value="TYR_RECOMBINASE"/>
    <property type="match status" value="1"/>
</dbReference>
<dbReference type="GO" id="GO:0003677">
    <property type="term" value="F:DNA binding"/>
    <property type="evidence" value="ECO:0007669"/>
    <property type="project" value="InterPro"/>
</dbReference>
<dbReference type="OrthoDB" id="10067014at2759"/>
<dbReference type="InterPro" id="IPR021893">
    <property type="entry name" value="ZMYM2-like_C"/>
</dbReference>
<keyword evidence="4" id="KW-0233">DNA recombination</keyword>
<dbReference type="GO" id="GO:0006310">
    <property type="term" value="P:DNA recombination"/>
    <property type="evidence" value="ECO:0007669"/>
    <property type="project" value="UniProtKB-KW"/>
</dbReference>
<evidence type="ECO:0000256" key="4">
    <source>
        <dbReference type="ARBA" id="ARBA00023172"/>
    </source>
</evidence>
<keyword evidence="1" id="KW-1017">Isopeptide bond</keyword>
<dbReference type="PANTHER" id="PTHR21446:SF12">
    <property type="entry name" value="POTASSIUM CHANNEL TETRAMERIZATION DOMAIN CONTAINING 1"/>
    <property type="match status" value="1"/>
</dbReference>
<keyword evidence="3" id="KW-0832">Ubl conjugation</keyword>
<accession>A0A8S3UCD3</accession>
<comment type="caution">
    <text evidence="6">The sequence shown here is derived from an EMBL/GenBank/DDBJ whole genome shotgun (WGS) entry which is preliminary data.</text>
</comment>
<dbReference type="EMBL" id="CAJPWZ010002580">
    <property type="protein sequence ID" value="CAG2241211.1"/>
    <property type="molecule type" value="Genomic_DNA"/>
</dbReference>
<proteinExistence type="predicted"/>
<reference evidence="6" key="1">
    <citation type="submission" date="2021-03" db="EMBL/GenBank/DDBJ databases">
        <authorList>
            <person name="Bekaert M."/>
        </authorList>
    </citation>
    <scope>NUCLEOTIDE SEQUENCE</scope>
</reference>
<organism evidence="6 7">
    <name type="scientific">Mytilus edulis</name>
    <name type="common">Blue mussel</name>
    <dbReference type="NCBI Taxonomy" id="6550"/>
    <lineage>
        <taxon>Eukaryota</taxon>
        <taxon>Metazoa</taxon>
        <taxon>Spiralia</taxon>
        <taxon>Lophotrochozoa</taxon>
        <taxon>Mollusca</taxon>
        <taxon>Bivalvia</taxon>
        <taxon>Autobranchia</taxon>
        <taxon>Pteriomorphia</taxon>
        <taxon>Mytilida</taxon>
        <taxon>Mytiloidea</taxon>
        <taxon>Mytilidae</taxon>
        <taxon>Mytilinae</taxon>
        <taxon>Mytilus</taxon>
    </lineage>
</organism>
<dbReference type="InterPro" id="IPR013762">
    <property type="entry name" value="Integrase-like_cat_sf"/>
</dbReference>
<dbReference type="InterPro" id="IPR011010">
    <property type="entry name" value="DNA_brk_join_enz"/>
</dbReference>
<evidence type="ECO:0000313" key="6">
    <source>
        <dbReference type="EMBL" id="CAG2241211.1"/>
    </source>
</evidence>
<keyword evidence="7" id="KW-1185">Reference proteome</keyword>
<dbReference type="Pfam" id="PF12012">
    <property type="entry name" value="DUF3504"/>
    <property type="match status" value="1"/>
</dbReference>
<dbReference type="InterPro" id="IPR052787">
    <property type="entry name" value="MAVS"/>
</dbReference>
<keyword evidence="2" id="KW-0597">Phosphoprotein</keyword>
<dbReference type="GO" id="GO:0015074">
    <property type="term" value="P:DNA integration"/>
    <property type="evidence" value="ECO:0007669"/>
    <property type="project" value="InterPro"/>
</dbReference>
<dbReference type="SUPFAM" id="SSF56349">
    <property type="entry name" value="DNA breaking-rejoining enzymes"/>
    <property type="match status" value="1"/>
</dbReference>
<evidence type="ECO:0000256" key="1">
    <source>
        <dbReference type="ARBA" id="ARBA00022499"/>
    </source>
</evidence>
<feature type="domain" description="Tyr recombinase" evidence="5">
    <location>
        <begin position="247"/>
        <end position="462"/>
    </location>
</feature>
<evidence type="ECO:0000259" key="5">
    <source>
        <dbReference type="PROSITE" id="PS51898"/>
    </source>
</evidence>
<sequence>MATSDDDFDMTELDLLGPLIPNFHLETDVLDGLESADLTVPEETTGEVSEADQHEPTAVPAVVTADDVDTSGVLGDNPTDGVALELVNDPEKDQDLIDMMEVVDSIAEENKEKTTGGRFPILSSNEKENILDEALSKSTKKQTKYGVKIFRQWLTDREKDATFENYTIEQLNDALTEFYAEVRNTDGEYYAKSTLVGIRASINRHLRAPPFSKTYSIMSDDSAFLKSNKMFLAMIKKVQREGMDRTKHHSSISEGDLHKLRSSDALSTENPKTLQRKIWFDLVLSFGRRGRENQRFFTDKTFVVKSDDCGRRYVEMAVSETTKNHKGGLDDNQNIIKPRMYETKKPDCPVAALTKYLSKRNPTSNIFFQQPRVKVNNEDEMWYTSRPVGERLLNNMMVDISKSAGLSQIYTNHCVRATTVTVLAQSGVPKTDIMKITGHKSEASLESYYQDSSEKQKRQYSAISLGNTENGSDKSGSTAPVPICTQPNAMPLPPNPATSFNTHCLNLTNTQINNQMSLPVLYNKQFEVHNSTVQVFNYNITGNAAQP</sequence>